<dbReference type="AlphaFoldDB" id="A0AAU9DBR7"/>
<dbReference type="Pfam" id="PF03625">
    <property type="entry name" value="DUF302"/>
    <property type="match status" value="1"/>
</dbReference>
<dbReference type="InterPro" id="IPR005180">
    <property type="entry name" value="DUF302"/>
</dbReference>
<protein>
    <recommendedName>
        <fullName evidence="1">DUF302 domain-containing protein</fullName>
    </recommendedName>
</protein>
<feature type="domain" description="DUF302" evidence="1">
    <location>
        <begin position="35"/>
        <end position="98"/>
    </location>
</feature>
<dbReference type="PANTHER" id="PTHR38342:SF1">
    <property type="entry name" value="SLR5037 PROTEIN"/>
    <property type="match status" value="1"/>
</dbReference>
<dbReference type="EMBL" id="AP027059">
    <property type="protein sequence ID" value="BDU49712.1"/>
    <property type="molecule type" value="Genomic_DNA"/>
</dbReference>
<dbReference type="CDD" id="cd14797">
    <property type="entry name" value="DUF302"/>
    <property type="match status" value="1"/>
</dbReference>
<evidence type="ECO:0000313" key="2">
    <source>
        <dbReference type="EMBL" id="BDU49712.1"/>
    </source>
</evidence>
<dbReference type="KEGG" id="haby:HLVA_02810"/>
<gene>
    <name evidence="2" type="ORF">HLVA_02810</name>
</gene>
<dbReference type="InterPro" id="IPR035923">
    <property type="entry name" value="TT1751-like_sf"/>
</dbReference>
<dbReference type="PANTHER" id="PTHR38342">
    <property type="entry name" value="SLR5037 PROTEIN"/>
    <property type="match status" value="1"/>
</dbReference>
<reference evidence="2 3" key="1">
    <citation type="submission" date="2022-11" db="EMBL/GenBank/DDBJ databases">
        <title>Haliovirga abyssi gen. nov., sp. nov., a mesophilic fermentative bacterium isolated from the Iheya North hydrothermal field and the proposal of Haliovirgaceae fam. nov.</title>
        <authorList>
            <person name="Miyazaki U."/>
            <person name="Tame A."/>
            <person name="Miyazaki J."/>
            <person name="Takai K."/>
            <person name="Sawayama S."/>
            <person name="Kitajima M."/>
            <person name="Okamoto A."/>
            <person name="Nakagawa S."/>
        </authorList>
    </citation>
    <scope>NUCLEOTIDE SEQUENCE [LARGE SCALE GENOMIC DNA]</scope>
    <source>
        <strain evidence="2 3">IC12</strain>
    </source>
</reference>
<dbReference type="SUPFAM" id="SSF103247">
    <property type="entry name" value="TT1751-like"/>
    <property type="match status" value="1"/>
</dbReference>
<dbReference type="Gene3D" id="3.30.310.70">
    <property type="entry name" value="TT1751-like domain"/>
    <property type="match status" value="1"/>
</dbReference>
<accession>A0AAU9DBR7</accession>
<dbReference type="InterPro" id="IPR016796">
    <property type="entry name" value="UCP021774"/>
</dbReference>
<keyword evidence="3" id="KW-1185">Reference proteome</keyword>
<sequence length="128" mass="14709">MKYEFNKEVKGEFESVKKIVIEKLKDEGFGALYTLDMKEKFKKALNEEFRRYEILGACNPKFAKKVIDIDKNIGLLLPCNVLIEQKDEDTIYVSIVNPSAVINISGNDKIIKLAKEIAEKLERVIKNI</sequence>
<dbReference type="Proteomes" id="UP001321582">
    <property type="component" value="Chromosome"/>
</dbReference>
<proteinExistence type="predicted"/>
<name>A0AAU9DBR7_9FUSO</name>
<dbReference type="RefSeq" id="WP_307904658.1">
    <property type="nucleotide sequence ID" value="NZ_AP027059.1"/>
</dbReference>
<evidence type="ECO:0000259" key="1">
    <source>
        <dbReference type="Pfam" id="PF03625"/>
    </source>
</evidence>
<dbReference type="PIRSF" id="PIRSF021774">
    <property type="entry name" value="UCP021774"/>
    <property type="match status" value="1"/>
</dbReference>
<evidence type="ECO:0000313" key="3">
    <source>
        <dbReference type="Proteomes" id="UP001321582"/>
    </source>
</evidence>
<organism evidence="2 3">
    <name type="scientific">Haliovirga abyssi</name>
    <dbReference type="NCBI Taxonomy" id="2996794"/>
    <lineage>
        <taxon>Bacteria</taxon>
        <taxon>Fusobacteriati</taxon>
        <taxon>Fusobacteriota</taxon>
        <taxon>Fusobacteriia</taxon>
        <taxon>Fusobacteriales</taxon>
        <taxon>Haliovirgaceae</taxon>
        <taxon>Haliovirga</taxon>
    </lineage>
</organism>